<dbReference type="InterPro" id="IPR029044">
    <property type="entry name" value="Nucleotide-diphossugar_trans"/>
</dbReference>
<accession>A0A1F7YC85</accession>
<evidence type="ECO:0000313" key="4">
    <source>
        <dbReference type="EMBL" id="OGM24936.1"/>
    </source>
</evidence>
<dbReference type="Proteomes" id="UP000178851">
    <property type="component" value="Unassembled WGS sequence"/>
</dbReference>
<gene>
    <name evidence="4" type="ORF">A2627_03135</name>
</gene>
<dbReference type="EMBL" id="MGGI01000025">
    <property type="protein sequence ID" value="OGM24936.1"/>
    <property type="molecule type" value="Genomic_DNA"/>
</dbReference>
<dbReference type="InterPro" id="IPR050834">
    <property type="entry name" value="Glycosyltransf_2"/>
</dbReference>
<keyword evidence="1" id="KW-0472">Membrane</keyword>
<evidence type="ECO:0000313" key="5">
    <source>
        <dbReference type="Proteomes" id="UP000178851"/>
    </source>
</evidence>
<evidence type="ECO:0000256" key="1">
    <source>
        <dbReference type="SAM" id="Phobius"/>
    </source>
</evidence>
<keyword evidence="1" id="KW-1133">Transmembrane helix</keyword>
<dbReference type="Gene3D" id="3.90.550.10">
    <property type="entry name" value="Spore Coat Polysaccharide Biosynthesis Protein SpsA, Chain A"/>
    <property type="match status" value="1"/>
</dbReference>
<dbReference type="SUPFAM" id="SSF53448">
    <property type="entry name" value="Nucleotide-diphospho-sugar transferases"/>
    <property type="match status" value="1"/>
</dbReference>
<dbReference type="InterPro" id="IPR001173">
    <property type="entry name" value="Glyco_trans_2-like"/>
</dbReference>
<dbReference type="AlphaFoldDB" id="A0A1F7YC85"/>
<evidence type="ECO:0000259" key="3">
    <source>
        <dbReference type="Pfam" id="PF13632"/>
    </source>
</evidence>
<dbReference type="PANTHER" id="PTHR43685:SF3">
    <property type="entry name" value="SLR2126 PROTEIN"/>
    <property type="match status" value="1"/>
</dbReference>
<comment type="caution">
    <text evidence="4">The sequence shown here is derived from an EMBL/GenBank/DDBJ whole genome shotgun (WGS) entry which is preliminary data.</text>
</comment>
<feature type="transmembrane region" description="Helical" evidence="1">
    <location>
        <begin position="243"/>
        <end position="261"/>
    </location>
</feature>
<name>A0A1F7YC85_9BACT</name>
<feature type="transmembrane region" description="Helical" evidence="1">
    <location>
        <begin position="297"/>
        <end position="317"/>
    </location>
</feature>
<proteinExistence type="predicted"/>
<sequence length="318" mass="36218">MKASICITVFNEEKTIDKLLNSLLNQTTKPDEIVIVDAGSIDTTAEQITDYQKLFSEKLTPLRLIISSGASIAVGRNISIKNAKHKIIVLIDSGCIAKKDWLKKITKPFENREVDFVAGFYHMTGDSSLQKAVAPLHGVPPERFDVNKFLPSARSMAFTKKVWQEVGGFNEKLERAGEDTLFNYKVLQKGFMMVRVKSAIVYWEVPKIFKESMQKFYIYAKGDAQAGIWWNPAQRLATHNLKILTIFIRYLIGLLFLILSFRYNSLSAYLLVSLAVYLFFSIYKMRDVVKDWRSRAWLPIIQICSDVVVMGGFISGLF</sequence>
<feature type="domain" description="Glycosyltransferase 2-like" evidence="3">
    <location>
        <begin position="155"/>
        <end position="280"/>
    </location>
</feature>
<reference evidence="4 5" key="1">
    <citation type="journal article" date="2016" name="Nat. Commun.">
        <title>Thousands of microbial genomes shed light on interconnected biogeochemical processes in an aquifer system.</title>
        <authorList>
            <person name="Anantharaman K."/>
            <person name="Brown C.T."/>
            <person name="Hug L.A."/>
            <person name="Sharon I."/>
            <person name="Castelle C.J."/>
            <person name="Probst A.J."/>
            <person name="Thomas B.C."/>
            <person name="Singh A."/>
            <person name="Wilkins M.J."/>
            <person name="Karaoz U."/>
            <person name="Brodie E.L."/>
            <person name="Williams K.H."/>
            <person name="Hubbard S.S."/>
            <person name="Banfield J.F."/>
        </authorList>
    </citation>
    <scope>NUCLEOTIDE SEQUENCE [LARGE SCALE GENOMIC DNA]</scope>
</reference>
<dbReference type="Pfam" id="PF13632">
    <property type="entry name" value="Glyco_trans_2_3"/>
    <property type="match status" value="1"/>
</dbReference>
<keyword evidence="1" id="KW-0812">Transmembrane</keyword>
<feature type="transmembrane region" description="Helical" evidence="1">
    <location>
        <begin position="267"/>
        <end position="285"/>
    </location>
</feature>
<dbReference type="PANTHER" id="PTHR43685">
    <property type="entry name" value="GLYCOSYLTRANSFERASE"/>
    <property type="match status" value="1"/>
</dbReference>
<evidence type="ECO:0000259" key="2">
    <source>
        <dbReference type="Pfam" id="PF00535"/>
    </source>
</evidence>
<organism evidence="4 5">
    <name type="scientific">Candidatus Woesebacteria bacterium RIFCSPHIGHO2_01_FULL_39_28</name>
    <dbReference type="NCBI Taxonomy" id="1802496"/>
    <lineage>
        <taxon>Bacteria</taxon>
        <taxon>Candidatus Woeseibacteriota</taxon>
    </lineage>
</organism>
<protein>
    <recommendedName>
        <fullName evidence="2 3">Glycosyltransferase 2-like domain-containing protein</fullName>
    </recommendedName>
</protein>
<feature type="domain" description="Glycosyltransferase 2-like" evidence="2">
    <location>
        <begin position="4"/>
        <end position="135"/>
    </location>
</feature>
<dbReference type="Pfam" id="PF00535">
    <property type="entry name" value="Glycos_transf_2"/>
    <property type="match status" value="1"/>
</dbReference>